<reference evidence="2" key="1">
    <citation type="journal article" date="2022" name="IScience">
        <title>Evolution of zygomycete secretomes and the origins of terrestrial fungal ecologies.</title>
        <authorList>
            <person name="Chang Y."/>
            <person name="Wang Y."/>
            <person name="Mondo S."/>
            <person name="Ahrendt S."/>
            <person name="Andreopoulos W."/>
            <person name="Barry K."/>
            <person name="Beard J."/>
            <person name="Benny G.L."/>
            <person name="Blankenship S."/>
            <person name="Bonito G."/>
            <person name="Cuomo C."/>
            <person name="Desiro A."/>
            <person name="Gervers K.A."/>
            <person name="Hundley H."/>
            <person name="Kuo A."/>
            <person name="LaButti K."/>
            <person name="Lang B.F."/>
            <person name="Lipzen A."/>
            <person name="O'Donnell K."/>
            <person name="Pangilinan J."/>
            <person name="Reynolds N."/>
            <person name="Sandor L."/>
            <person name="Smith M.E."/>
            <person name="Tsang A."/>
            <person name="Grigoriev I.V."/>
            <person name="Stajich J.E."/>
            <person name="Spatafora J.W."/>
        </authorList>
    </citation>
    <scope>NUCLEOTIDE SEQUENCE</scope>
    <source>
        <strain evidence="2">RSA 2281</strain>
    </source>
</reference>
<feature type="compositionally biased region" description="Polar residues" evidence="1">
    <location>
        <begin position="81"/>
        <end position="94"/>
    </location>
</feature>
<feature type="compositionally biased region" description="Low complexity" evidence="1">
    <location>
        <begin position="35"/>
        <end position="53"/>
    </location>
</feature>
<feature type="compositionally biased region" description="Basic and acidic residues" evidence="1">
    <location>
        <begin position="139"/>
        <end position="148"/>
    </location>
</feature>
<evidence type="ECO:0000256" key="1">
    <source>
        <dbReference type="SAM" id="MobiDB-lite"/>
    </source>
</evidence>
<protein>
    <submittedName>
        <fullName evidence="2">Uncharacterized protein</fullName>
    </submittedName>
</protein>
<feature type="compositionally biased region" description="Polar residues" evidence="1">
    <location>
        <begin position="54"/>
        <end position="66"/>
    </location>
</feature>
<feature type="compositionally biased region" description="Polar residues" evidence="1">
    <location>
        <begin position="25"/>
        <end position="34"/>
    </location>
</feature>
<name>A0AAD5JRH4_9FUNG</name>
<dbReference type="AlphaFoldDB" id="A0AAD5JRH4"/>
<proteinExistence type="predicted"/>
<feature type="compositionally biased region" description="Low complexity" evidence="1">
    <location>
        <begin position="95"/>
        <end position="123"/>
    </location>
</feature>
<organism evidence="2 3">
    <name type="scientific">Phascolomyces articulosus</name>
    <dbReference type="NCBI Taxonomy" id="60185"/>
    <lineage>
        <taxon>Eukaryota</taxon>
        <taxon>Fungi</taxon>
        <taxon>Fungi incertae sedis</taxon>
        <taxon>Mucoromycota</taxon>
        <taxon>Mucoromycotina</taxon>
        <taxon>Mucoromycetes</taxon>
        <taxon>Mucorales</taxon>
        <taxon>Lichtheimiaceae</taxon>
        <taxon>Phascolomyces</taxon>
    </lineage>
</organism>
<sequence length="175" mass="19326">MQYRKLPTDDEQSPDPLNPPEYEPRTTTTLTQQYPNNNSITTSTSIPLSSPPSFRSTAPIQHQQQVDLEETFDESIDDTTAESQRLLSSWQQQDTTTSTTNSIHIPTSSSSSSNAATSSHPATLPVPTDGVFSNMSAKPESERDKLDETPPVSCMDHRTTTIILIHKGYSQITTK</sequence>
<evidence type="ECO:0000313" key="3">
    <source>
        <dbReference type="Proteomes" id="UP001209540"/>
    </source>
</evidence>
<feature type="region of interest" description="Disordered" evidence="1">
    <location>
        <begin position="1"/>
        <end position="154"/>
    </location>
</feature>
<comment type="caution">
    <text evidence="2">The sequence shown here is derived from an EMBL/GenBank/DDBJ whole genome shotgun (WGS) entry which is preliminary data.</text>
</comment>
<dbReference type="EMBL" id="JAIXMP010000033">
    <property type="protein sequence ID" value="KAI9250212.1"/>
    <property type="molecule type" value="Genomic_DNA"/>
</dbReference>
<keyword evidence="3" id="KW-1185">Reference proteome</keyword>
<feature type="compositionally biased region" description="Acidic residues" evidence="1">
    <location>
        <begin position="67"/>
        <end position="80"/>
    </location>
</feature>
<evidence type="ECO:0000313" key="2">
    <source>
        <dbReference type="EMBL" id="KAI9250212.1"/>
    </source>
</evidence>
<reference evidence="2" key="2">
    <citation type="submission" date="2023-02" db="EMBL/GenBank/DDBJ databases">
        <authorList>
            <consortium name="DOE Joint Genome Institute"/>
            <person name="Mondo S.J."/>
            <person name="Chang Y."/>
            <person name="Wang Y."/>
            <person name="Ahrendt S."/>
            <person name="Andreopoulos W."/>
            <person name="Barry K."/>
            <person name="Beard J."/>
            <person name="Benny G.L."/>
            <person name="Blankenship S."/>
            <person name="Bonito G."/>
            <person name="Cuomo C."/>
            <person name="Desiro A."/>
            <person name="Gervers K.A."/>
            <person name="Hundley H."/>
            <person name="Kuo A."/>
            <person name="LaButti K."/>
            <person name="Lang B.F."/>
            <person name="Lipzen A."/>
            <person name="O'Donnell K."/>
            <person name="Pangilinan J."/>
            <person name="Reynolds N."/>
            <person name="Sandor L."/>
            <person name="Smith M.W."/>
            <person name="Tsang A."/>
            <person name="Grigoriev I.V."/>
            <person name="Stajich J.E."/>
            <person name="Spatafora J.W."/>
        </authorList>
    </citation>
    <scope>NUCLEOTIDE SEQUENCE</scope>
    <source>
        <strain evidence="2">RSA 2281</strain>
    </source>
</reference>
<accession>A0AAD5JRH4</accession>
<gene>
    <name evidence="2" type="ORF">BDA99DRAFT_214071</name>
</gene>
<dbReference type="Proteomes" id="UP001209540">
    <property type="component" value="Unassembled WGS sequence"/>
</dbReference>